<feature type="region of interest" description="Disordered" evidence="1">
    <location>
        <begin position="39"/>
        <end position="58"/>
    </location>
</feature>
<feature type="compositionally biased region" description="Basic and acidic residues" evidence="1">
    <location>
        <begin position="606"/>
        <end position="621"/>
    </location>
</feature>
<dbReference type="Proteomes" id="UP001278500">
    <property type="component" value="Unassembled WGS sequence"/>
</dbReference>
<dbReference type="RefSeq" id="XP_062677278.1">
    <property type="nucleotide sequence ID" value="XM_062828523.1"/>
</dbReference>
<dbReference type="EMBL" id="JAUEPP010000008">
    <property type="protein sequence ID" value="KAK3337827.1"/>
    <property type="molecule type" value="Genomic_DNA"/>
</dbReference>
<gene>
    <name evidence="2" type="ORF">B0H65DRAFT_511792</name>
</gene>
<evidence type="ECO:0000256" key="1">
    <source>
        <dbReference type="SAM" id="MobiDB-lite"/>
    </source>
</evidence>
<feature type="region of interest" description="Disordered" evidence="1">
    <location>
        <begin position="596"/>
        <end position="623"/>
    </location>
</feature>
<proteinExistence type="predicted"/>
<evidence type="ECO:0000313" key="2">
    <source>
        <dbReference type="EMBL" id="KAK3337827.1"/>
    </source>
</evidence>
<feature type="compositionally biased region" description="Polar residues" evidence="1">
    <location>
        <begin position="39"/>
        <end position="55"/>
    </location>
</feature>
<feature type="compositionally biased region" description="Low complexity" evidence="1">
    <location>
        <begin position="7"/>
        <end position="21"/>
    </location>
</feature>
<feature type="region of interest" description="Disordered" evidence="1">
    <location>
        <begin position="70"/>
        <end position="106"/>
    </location>
</feature>
<accession>A0AAE0J776</accession>
<evidence type="ECO:0000313" key="3">
    <source>
        <dbReference type="Proteomes" id="UP001278500"/>
    </source>
</evidence>
<name>A0AAE0J776_9PEZI</name>
<reference evidence="2" key="2">
    <citation type="submission" date="2023-06" db="EMBL/GenBank/DDBJ databases">
        <authorList>
            <consortium name="Lawrence Berkeley National Laboratory"/>
            <person name="Haridas S."/>
            <person name="Hensen N."/>
            <person name="Bonometti L."/>
            <person name="Westerberg I."/>
            <person name="Brannstrom I.O."/>
            <person name="Guillou S."/>
            <person name="Cros-Aarteil S."/>
            <person name="Calhoun S."/>
            <person name="Kuo A."/>
            <person name="Mondo S."/>
            <person name="Pangilinan J."/>
            <person name="Riley R."/>
            <person name="Labutti K."/>
            <person name="Andreopoulos B."/>
            <person name="Lipzen A."/>
            <person name="Chen C."/>
            <person name="Yanf M."/>
            <person name="Daum C."/>
            <person name="Ng V."/>
            <person name="Clum A."/>
            <person name="Steindorff A."/>
            <person name="Ohm R."/>
            <person name="Martin F."/>
            <person name="Silar P."/>
            <person name="Natvig D."/>
            <person name="Lalanne C."/>
            <person name="Gautier V."/>
            <person name="Ament-Velasquez S.L."/>
            <person name="Kruys A."/>
            <person name="Hutchinson M.I."/>
            <person name="Powell A.J."/>
            <person name="Barry K."/>
            <person name="Miller A.N."/>
            <person name="Grigoriev I.V."/>
            <person name="Debuchy R."/>
            <person name="Gladieux P."/>
            <person name="Thoren M.H."/>
            <person name="Johannesson H."/>
        </authorList>
    </citation>
    <scope>NUCLEOTIDE SEQUENCE</scope>
    <source>
        <strain evidence="2">CBS 560.94</strain>
    </source>
</reference>
<feature type="region of interest" description="Disordered" evidence="1">
    <location>
        <begin position="1"/>
        <end position="23"/>
    </location>
</feature>
<feature type="compositionally biased region" description="Low complexity" evidence="1">
    <location>
        <begin position="818"/>
        <end position="833"/>
    </location>
</feature>
<reference evidence="2" key="1">
    <citation type="journal article" date="2023" name="Mol. Phylogenet. Evol.">
        <title>Genome-scale phylogeny and comparative genomics of the fungal order Sordariales.</title>
        <authorList>
            <person name="Hensen N."/>
            <person name="Bonometti L."/>
            <person name="Westerberg I."/>
            <person name="Brannstrom I.O."/>
            <person name="Guillou S."/>
            <person name="Cros-Aarteil S."/>
            <person name="Calhoun S."/>
            <person name="Haridas S."/>
            <person name="Kuo A."/>
            <person name="Mondo S."/>
            <person name="Pangilinan J."/>
            <person name="Riley R."/>
            <person name="LaButti K."/>
            <person name="Andreopoulos B."/>
            <person name="Lipzen A."/>
            <person name="Chen C."/>
            <person name="Yan M."/>
            <person name="Daum C."/>
            <person name="Ng V."/>
            <person name="Clum A."/>
            <person name="Steindorff A."/>
            <person name="Ohm R.A."/>
            <person name="Martin F."/>
            <person name="Silar P."/>
            <person name="Natvig D.O."/>
            <person name="Lalanne C."/>
            <person name="Gautier V."/>
            <person name="Ament-Velasquez S.L."/>
            <person name="Kruys A."/>
            <person name="Hutchinson M.I."/>
            <person name="Powell A.J."/>
            <person name="Barry K."/>
            <person name="Miller A.N."/>
            <person name="Grigoriev I.V."/>
            <person name="Debuchy R."/>
            <person name="Gladieux P."/>
            <person name="Hiltunen Thoren M."/>
            <person name="Johannesson H."/>
        </authorList>
    </citation>
    <scope>NUCLEOTIDE SEQUENCE</scope>
    <source>
        <strain evidence="2">CBS 560.94</strain>
    </source>
</reference>
<keyword evidence="3" id="KW-1185">Reference proteome</keyword>
<sequence length="833" mass="90891">MSLPMARLASSPASPNNSSLRTPMIQSGVENNVVISTPSQATGQSQDTSTSSHLQDTPVIKREVENNVAVSTSNPAADQNQQTSTSSQLQASLQPSNSVASPHPASASLDVQGHVAIQVEQDIPAPASAALQQDNVLSGMDQPMVDQPLLAIPNAIGHIVFQPLPVIPIDMGPMVFEAGCPCLDCQQWIAQQRQGINDLTRHIEGLEALIRPADPPAIQPTPKALITKLPTEILNMIVSYVMGDIHDWHYSPPKAPLYTQVEDQQQGQSHGHAYAHAQPEGKRGAGFLTDEKLQGLSQTCKRFRDICNDFGAHDYLLIWTEFDEFLRDDFTRLSEANRGSGVISRVKHLVIRPPPNGRAYVSRPNKWKYWGEARRLDCVRTVMEGMNNLVSLEIYSSKKYDTLRNALKNRTIPTVRSLTLDSLAPLMGTLIRSFPNLRVLRSRSTGVWDRPDNEVFKSLQSAELIETACFLGTRDNRIYRQHRTPRYAVERLPQLNHLFWEFNEPHTRAEDANMIEALRAHNKIRKFTMLRHAARPPPDYSLVYDDDTTVANLYFNGIPHLEEIGICRAKDIYGYGHADSGKVFVRIKRQVKAVKPVANEDGNGSNKEEGEKKTKTDKTDKTAVNPAPETITLERKKVLRIYDYTQSDEYRIKQLELGHIPRTPDRNPNPGVACDPEYSMFELEWKWARYQTLKEMYEREASEAAAKAASQAEAVSAAVAEAKAAAGIPQVPVVEDAPAATAGIPAVATAAAGSSSSSSVSGGIPAAAAPRSAAARPLGPPPRGFAAAAARHGVIVPASVFGGGAAAAANVLPDEDTSQSIDDASSSNSSTST</sequence>
<organism evidence="2 3">
    <name type="scientific">Neurospora tetraspora</name>
    <dbReference type="NCBI Taxonomy" id="94610"/>
    <lineage>
        <taxon>Eukaryota</taxon>
        <taxon>Fungi</taxon>
        <taxon>Dikarya</taxon>
        <taxon>Ascomycota</taxon>
        <taxon>Pezizomycotina</taxon>
        <taxon>Sordariomycetes</taxon>
        <taxon>Sordariomycetidae</taxon>
        <taxon>Sordariales</taxon>
        <taxon>Sordariaceae</taxon>
        <taxon>Neurospora</taxon>
    </lineage>
</organism>
<feature type="region of interest" description="Disordered" evidence="1">
    <location>
        <begin position="814"/>
        <end position="833"/>
    </location>
</feature>
<evidence type="ECO:0008006" key="4">
    <source>
        <dbReference type="Google" id="ProtNLM"/>
    </source>
</evidence>
<protein>
    <recommendedName>
        <fullName evidence="4">F-box domain-containing protein</fullName>
    </recommendedName>
</protein>
<comment type="caution">
    <text evidence="2">The sequence shown here is derived from an EMBL/GenBank/DDBJ whole genome shotgun (WGS) entry which is preliminary data.</text>
</comment>
<dbReference type="AlphaFoldDB" id="A0AAE0J776"/>
<dbReference type="GeneID" id="87865677"/>
<feature type="compositionally biased region" description="Low complexity" evidence="1">
    <location>
        <begin position="79"/>
        <end position="98"/>
    </location>
</feature>